<dbReference type="EMBL" id="GGEC01082648">
    <property type="protein sequence ID" value="MBX63132.1"/>
    <property type="molecule type" value="Transcribed_RNA"/>
</dbReference>
<name>A0A2P2Q826_RHIMU</name>
<organism evidence="1">
    <name type="scientific">Rhizophora mucronata</name>
    <name type="common">Asiatic mangrove</name>
    <dbReference type="NCBI Taxonomy" id="61149"/>
    <lineage>
        <taxon>Eukaryota</taxon>
        <taxon>Viridiplantae</taxon>
        <taxon>Streptophyta</taxon>
        <taxon>Embryophyta</taxon>
        <taxon>Tracheophyta</taxon>
        <taxon>Spermatophyta</taxon>
        <taxon>Magnoliopsida</taxon>
        <taxon>eudicotyledons</taxon>
        <taxon>Gunneridae</taxon>
        <taxon>Pentapetalae</taxon>
        <taxon>rosids</taxon>
        <taxon>fabids</taxon>
        <taxon>Malpighiales</taxon>
        <taxon>Rhizophoraceae</taxon>
        <taxon>Rhizophora</taxon>
    </lineage>
</organism>
<reference evidence="1" key="1">
    <citation type="submission" date="2018-02" db="EMBL/GenBank/DDBJ databases">
        <title>Rhizophora mucronata_Transcriptome.</title>
        <authorList>
            <person name="Meera S.P."/>
            <person name="Sreeshan A."/>
            <person name="Augustine A."/>
        </authorList>
    </citation>
    <scope>NUCLEOTIDE SEQUENCE</scope>
    <source>
        <tissue evidence="1">Leaf</tissue>
    </source>
</reference>
<sequence>MSAPITQVSLFLLLSVPRVFFSNLLHIVQA</sequence>
<proteinExistence type="predicted"/>
<accession>A0A2P2Q826</accession>
<evidence type="ECO:0000313" key="1">
    <source>
        <dbReference type="EMBL" id="MBX63132.1"/>
    </source>
</evidence>
<dbReference type="AlphaFoldDB" id="A0A2P2Q826"/>
<protein>
    <submittedName>
        <fullName evidence="1">Uncharacterized protein</fullName>
    </submittedName>
</protein>